<dbReference type="WBParaSite" id="sdigi.contig64.g3399.t1">
    <property type="protein sequence ID" value="sdigi.contig64.g3399.t1"/>
    <property type="gene ID" value="sdigi.contig64.g3399"/>
</dbReference>
<sequence length="702" mass="79689">MDNLTDSIGFGESNRTEAYNWLQDESPDEHMMSDDVENAEKLIFDFEAYPICDGDKEGLVNLLTQIFLRADVDVREMADILTKQSPFGCVYRPAEEFMDEGDEGVVYGVLSMIKLGTDKQFQKDIWTLLKTKAKKYSIDKKILSILDKLSSAELGIHVGLLINERFLHFPAAIAAPAFKSLTDDLKNSGSQYCFSNIILILKIRIADRDSKEQSGAYLANMSTNERKLTKAQKRRIAANAVADVNVIYDNREEELLFQGDLQFDYFQYPVQSDVEKDSKFSSIVLKGVTYRPYRRVCFLETVYKQRNNKKVEASVAESRDENTGNFGEEYYSYLNCLEEFNVAADGKKLEAKTLLSTRNASLNKKNEESVPSSGWNGNQMDQKYNRAASISSFVSPFTKRSSFKKVATIASGSSASSVTSSIVSVTEEIQEINEENVFNYRADSFEEVTSNEIISSESSGRQESSKRSVEISSTGTKSMDIETKIDMSNSNSSEELLETTESESITTSKISNELSFSSNQTTKSRSVGFNKSNSGSNRKCESESRCRVDYRVFSGYSSNRSRSIDSNSSTDKRLKQSDIFWLPTSKDSKKDWKKMKGSEKRYVKNVGVQTVRSEPESVEPLPMFTPLLLRTITENMGGKNELETVSRVIQTHVELIKRQAWREKRILEEWDSIINDFERRCKFVNFQRLKFILHGNNHCFTS</sequence>
<organism evidence="3 4">
    <name type="scientific">Setaria digitata</name>
    <dbReference type="NCBI Taxonomy" id="48799"/>
    <lineage>
        <taxon>Eukaryota</taxon>
        <taxon>Metazoa</taxon>
        <taxon>Ecdysozoa</taxon>
        <taxon>Nematoda</taxon>
        <taxon>Chromadorea</taxon>
        <taxon>Rhabditida</taxon>
        <taxon>Spirurina</taxon>
        <taxon>Spiruromorpha</taxon>
        <taxon>Filarioidea</taxon>
        <taxon>Setariidae</taxon>
        <taxon>Setaria</taxon>
    </lineage>
</organism>
<keyword evidence="3" id="KW-1185">Reference proteome</keyword>
<proteinExistence type="inferred from homology"/>
<dbReference type="Proteomes" id="UP000887581">
    <property type="component" value="Unplaced"/>
</dbReference>
<dbReference type="GO" id="GO:0005634">
    <property type="term" value="C:nucleus"/>
    <property type="evidence" value="ECO:0007669"/>
    <property type="project" value="TreeGrafter"/>
</dbReference>
<evidence type="ECO:0000256" key="2">
    <source>
        <dbReference type="SAM" id="MobiDB-lite"/>
    </source>
</evidence>
<evidence type="ECO:0000313" key="3">
    <source>
        <dbReference type="Proteomes" id="UP000887581"/>
    </source>
</evidence>
<dbReference type="PANTHER" id="PTHR13261:SF0">
    <property type="entry name" value="BRCA2 AND CDKN1A-INTERACTING PROTEIN"/>
    <property type="match status" value="1"/>
</dbReference>
<feature type="compositionally biased region" description="Low complexity" evidence="2">
    <location>
        <begin position="502"/>
        <end position="513"/>
    </location>
</feature>
<evidence type="ECO:0000256" key="1">
    <source>
        <dbReference type="ARBA" id="ARBA00006781"/>
    </source>
</evidence>
<dbReference type="Pfam" id="PF13862">
    <property type="entry name" value="BCCIP"/>
    <property type="match status" value="1"/>
</dbReference>
<reference evidence="4" key="1">
    <citation type="submission" date="2022-11" db="UniProtKB">
        <authorList>
            <consortium name="WormBaseParasite"/>
        </authorList>
    </citation>
    <scope>IDENTIFICATION</scope>
</reference>
<feature type="compositionally biased region" description="Polar residues" evidence="2">
    <location>
        <begin position="514"/>
        <end position="537"/>
    </location>
</feature>
<evidence type="ECO:0000313" key="4">
    <source>
        <dbReference type="WBParaSite" id="sdigi.contig64.g3399.t1"/>
    </source>
</evidence>
<dbReference type="PANTHER" id="PTHR13261">
    <property type="entry name" value="BRCA2 AND CDKN1A INTERACTING PROTEIN"/>
    <property type="match status" value="1"/>
</dbReference>
<name>A0A915PZN6_9BILA</name>
<comment type="similarity">
    <text evidence="1">Belongs to the BCP1 family.</text>
</comment>
<feature type="region of interest" description="Disordered" evidence="2">
    <location>
        <begin position="451"/>
        <end position="541"/>
    </location>
</feature>
<dbReference type="AlphaFoldDB" id="A0A915PZN6"/>
<protein>
    <submittedName>
        <fullName evidence="4">Uncharacterized protein</fullName>
    </submittedName>
</protein>
<accession>A0A915PZN6</accession>
<dbReference type="InterPro" id="IPR025602">
    <property type="entry name" value="BCP1_family"/>
</dbReference>